<dbReference type="OMA" id="FRVGAYE"/>
<accession>A0A0D2R2Q9</accession>
<keyword evidence="12" id="KW-1185">Reference proteome</keyword>
<reference evidence="11 12" key="1">
    <citation type="journal article" date="2012" name="Nature">
        <title>Repeated polyploidization of Gossypium genomes and the evolution of spinnable cotton fibres.</title>
        <authorList>
            <person name="Paterson A.H."/>
            <person name="Wendel J.F."/>
            <person name="Gundlach H."/>
            <person name="Guo H."/>
            <person name="Jenkins J."/>
            <person name="Jin D."/>
            <person name="Llewellyn D."/>
            <person name="Showmaker K.C."/>
            <person name="Shu S."/>
            <person name="Udall J."/>
            <person name="Yoo M.J."/>
            <person name="Byers R."/>
            <person name="Chen W."/>
            <person name="Doron-Faigenboim A."/>
            <person name="Duke M.V."/>
            <person name="Gong L."/>
            <person name="Grimwood J."/>
            <person name="Grover C."/>
            <person name="Grupp K."/>
            <person name="Hu G."/>
            <person name="Lee T.H."/>
            <person name="Li J."/>
            <person name="Lin L."/>
            <person name="Liu T."/>
            <person name="Marler B.S."/>
            <person name="Page J.T."/>
            <person name="Roberts A.W."/>
            <person name="Romanel E."/>
            <person name="Sanders W.S."/>
            <person name="Szadkowski E."/>
            <person name="Tan X."/>
            <person name="Tang H."/>
            <person name="Xu C."/>
            <person name="Wang J."/>
            <person name="Wang Z."/>
            <person name="Zhang D."/>
            <person name="Zhang L."/>
            <person name="Ashrafi H."/>
            <person name="Bedon F."/>
            <person name="Bowers J.E."/>
            <person name="Brubaker C.L."/>
            <person name="Chee P.W."/>
            <person name="Das S."/>
            <person name="Gingle A.R."/>
            <person name="Haigler C.H."/>
            <person name="Harker D."/>
            <person name="Hoffmann L.V."/>
            <person name="Hovav R."/>
            <person name="Jones D.C."/>
            <person name="Lemke C."/>
            <person name="Mansoor S."/>
            <person name="ur Rahman M."/>
            <person name="Rainville L.N."/>
            <person name="Rambani A."/>
            <person name="Reddy U.K."/>
            <person name="Rong J.K."/>
            <person name="Saranga Y."/>
            <person name="Scheffler B.E."/>
            <person name="Scheffler J.A."/>
            <person name="Stelly D.M."/>
            <person name="Triplett B.A."/>
            <person name="Van Deynze A."/>
            <person name="Vaslin M.F."/>
            <person name="Waghmare V.N."/>
            <person name="Walford S.A."/>
            <person name="Wright R.J."/>
            <person name="Zaki E.A."/>
            <person name="Zhang T."/>
            <person name="Dennis E.S."/>
            <person name="Mayer K.F."/>
            <person name="Peterson D.G."/>
            <person name="Rokhsar D.S."/>
            <person name="Wang X."/>
            <person name="Schmutz J."/>
        </authorList>
    </citation>
    <scope>NUCLEOTIDE SEQUENCE [LARGE SCALE GENOMIC DNA]</scope>
</reference>
<evidence type="ECO:0000256" key="4">
    <source>
        <dbReference type="ARBA" id="ARBA00022640"/>
    </source>
</evidence>
<dbReference type="InterPro" id="IPR004696">
    <property type="entry name" value="Tpt_PEP_transl"/>
</dbReference>
<evidence type="ECO:0000256" key="1">
    <source>
        <dbReference type="ARBA" id="ARBA00004508"/>
    </source>
</evidence>
<feature type="transmembrane region" description="Helical" evidence="9">
    <location>
        <begin position="121"/>
        <end position="140"/>
    </location>
</feature>
<dbReference type="InterPro" id="IPR050186">
    <property type="entry name" value="TPT_transporter"/>
</dbReference>
<dbReference type="InterPro" id="IPR004853">
    <property type="entry name" value="Sugar_P_trans_dom"/>
</dbReference>
<sequence>MSFTLKQSALTVSNSVFDKRSSITCRSLFLPCLNLQNNPKRTLLSLSKPLYISSFQSFNEKSVILCKAYEADKSPSPAAAEAKSEAAKSVKIGIYFATWWALNVVFNIYNKKVLNAYPYPWLTSTLSLACGSLMMLVSWATKIAEPPKINLEFWKALFPVAVAHTIGHVAATVSMSKVAVSFTHIIKSGEPAFSVIVSRFLLGERFPPAVYLSLVPIIGGCGLAALTELNFNMTGFMGAMISNLAFVFRNIFSKKGMKGKSVSGMNYYACLSMLSLLILTPFAIAVEGAHMWAAGWKEAVSEIGPQFIWWVAAQSIFYHLYNQVSYMSLDEISPLTFSVGNTMKRISVIVSSIIIFRTPVQPINALGAAIAILGTFLYSQAKA</sequence>
<evidence type="ECO:0000256" key="6">
    <source>
        <dbReference type="ARBA" id="ARBA00022946"/>
    </source>
</evidence>
<dbReference type="InterPro" id="IPR037185">
    <property type="entry name" value="EmrE-like"/>
</dbReference>
<feature type="domain" description="Sugar phosphate transporter" evidence="10">
    <location>
        <begin position="91"/>
        <end position="379"/>
    </location>
</feature>
<dbReference type="SUPFAM" id="SSF103481">
    <property type="entry name" value="Multidrug resistance efflux transporter EmrE"/>
    <property type="match status" value="1"/>
</dbReference>
<evidence type="ECO:0000256" key="2">
    <source>
        <dbReference type="ARBA" id="ARBA00022448"/>
    </source>
</evidence>
<evidence type="ECO:0000259" key="10">
    <source>
        <dbReference type="Pfam" id="PF03151"/>
    </source>
</evidence>
<gene>
    <name evidence="11" type="ORF">B456_007G313700</name>
</gene>
<dbReference type="NCBIfam" id="TIGR00817">
    <property type="entry name" value="tpt"/>
    <property type="match status" value="1"/>
</dbReference>
<dbReference type="GO" id="GO:0015120">
    <property type="term" value="F:phosphoglycerate transmembrane transporter activity"/>
    <property type="evidence" value="ECO:0007669"/>
    <property type="project" value="UniProtKB-ARBA"/>
</dbReference>
<dbReference type="Gramene" id="KJB45583">
    <property type="protein sequence ID" value="KJB45583"/>
    <property type="gene ID" value="B456_007G313700"/>
</dbReference>
<evidence type="ECO:0000256" key="7">
    <source>
        <dbReference type="ARBA" id="ARBA00022989"/>
    </source>
</evidence>
<organism evidence="11 12">
    <name type="scientific">Gossypium raimondii</name>
    <name type="common">Peruvian cotton</name>
    <name type="synonym">Gossypium klotzschianum subsp. raimondii</name>
    <dbReference type="NCBI Taxonomy" id="29730"/>
    <lineage>
        <taxon>Eukaryota</taxon>
        <taxon>Viridiplantae</taxon>
        <taxon>Streptophyta</taxon>
        <taxon>Embryophyta</taxon>
        <taxon>Tracheophyta</taxon>
        <taxon>Spermatophyta</taxon>
        <taxon>Magnoliopsida</taxon>
        <taxon>eudicotyledons</taxon>
        <taxon>Gunneridae</taxon>
        <taxon>Pentapetalae</taxon>
        <taxon>rosids</taxon>
        <taxon>malvids</taxon>
        <taxon>Malvales</taxon>
        <taxon>Malvaceae</taxon>
        <taxon>Malvoideae</taxon>
        <taxon>Gossypium</taxon>
    </lineage>
</organism>
<keyword evidence="4" id="KW-0934">Plastid</keyword>
<dbReference type="GO" id="GO:0015605">
    <property type="term" value="F:organophosphate ester transmembrane transporter activity"/>
    <property type="evidence" value="ECO:0007669"/>
    <property type="project" value="UniProtKB-ARBA"/>
</dbReference>
<evidence type="ECO:0000256" key="3">
    <source>
        <dbReference type="ARBA" id="ARBA00022528"/>
    </source>
</evidence>
<evidence type="ECO:0000256" key="8">
    <source>
        <dbReference type="ARBA" id="ARBA00023136"/>
    </source>
</evidence>
<feature type="transmembrane region" description="Helical" evidence="9">
    <location>
        <begin position="362"/>
        <end position="379"/>
    </location>
</feature>
<keyword evidence="5 9" id="KW-0812">Transmembrane</keyword>
<dbReference type="AlphaFoldDB" id="A0A0D2R2Q9"/>
<evidence type="ECO:0000256" key="9">
    <source>
        <dbReference type="SAM" id="Phobius"/>
    </source>
</evidence>
<evidence type="ECO:0000256" key="5">
    <source>
        <dbReference type="ARBA" id="ARBA00022692"/>
    </source>
</evidence>
<evidence type="ECO:0000313" key="12">
    <source>
        <dbReference type="Proteomes" id="UP000032304"/>
    </source>
</evidence>
<protein>
    <recommendedName>
        <fullName evidence="10">Sugar phosphate transporter domain-containing protein</fullName>
    </recommendedName>
</protein>
<evidence type="ECO:0000313" key="11">
    <source>
        <dbReference type="EMBL" id="KJB45583.1"/>
    </source>
</evidence>
<keyword evidence="8 9" id="KW-0472">Membrane</keyword>
<dbReference type="OrthoDB" id="6418713at2759"/>
<name>A0A0D2R2Q9_GOSRA</name>
<keyword evidence="7 9" id="KW-1133">Transmembrane helix</keyword>
<dbReference type="Pfam" id="PF03151">
    <property type="entry name" value="TPT"/>
    <property type="match status" value="1"/>
</dbReference>
<feature type="transmembrane region" description="Helical" evidence="9">
    <location>
        <begin position="264"/>
        <end position="286"/>
    </location>
</feature>
<proteinExistence type="predicted"/>
<dbReference type="PANTHER" id="PTHR11132">
    <property type="entry name" value="SOLUTE CARRIER FAMILY 35"/>
    <property type="match status" value="1"/>
</dbReference>
<feature type="transmembrane region" description="Helical" evidence="9">
    <location>
        <begin position="209"/>
        <end position="227"/>
    </location>
</feature>
<dbReference type="Proteomes" id="UP000032304">
    <property type="component" value="Chromosome 7"/>
</dbReference>
<feature type="transmembrane region" description="Helical" evidence="9">
    <location>
        <begin position="92"/>
        <end position="109"/>
    </location>
</feature>
<comment type="subcellular location">
    <subcellularLocation>
        <location evidence="1">Plastid</location>
        <location evidence="1">Chloroplast membrane</location>
        <topology evidence="1">Multi-pass membrane protein</topology>
    </subcellularLocation>
</comment>
<keyword evidence="2" id="KW-0813">Transport</keyword>
<keyword evidence="3" id="KW-0150">Chloroplast</keyword>
<dbReference type="GO" id="GO:0031969">
    <property type="term" value="C:chloroplast membrane"/>
    <property type="evidence" value="ECO:0007669"/>
    <property type="project" value="UniProtKB-SubCell"/>
</dbReference>
<dbReference type="EMBL" id="CM001746">
    <property type="protein sequence ID" value="KJB45583.1"/>
    <property type="molecule type" value="Genomic_DNA"/>
</dbReference>
<keyword evidence="6" id="KW-0809">Transit peptide</keyword>